<dbReference type="AlphaFoldDB" id="A0A4Z2EV10"/>
<evidence type="ECO:0000313" key="2">
    <source>
        <dbReference type="EMBL" id="TNN32092.1"/>
    </source>
</evidence>
<protein>
    <submittedName>
        <fullName evidence="2">Uncharacterized protein</fullName>
    </submittedName>
</protein>
<sequence length="146" mass="15821">MSLTAATTPPEHWRISPMVSAASIRSRSSFLCSMSARTRRSTPRIPAVSSRSNSTSGSRSSDTRTDRAGSSAMALNHVRCYRKCVPEVRGRGLPASTSATRYLTPEEETLTHCWTGRDRQVSPVDLQTPEAGRGGTGRTGRLKSLP</sequence>
<reference evidence="2 3" key="1">
    <citation type="submission" date="2019-03" db="EMBL/GenBank/DDBJ databases">
        <title>First draft genome of Liparis tanakae, snailfish: a comprehensive survey of snailfish specific genes.</title>
        <authorList>
            <person name="Kim W."/>
            <person name="Song I."/>
            <person name="Jeong J.-H."/>
            <person name="Kim D."/>
            <person name="Kim S."/>
            <person name="Ryu S."/>
            <person name="Song J.Y."/>
            <person name="Lee S.K."/>
        </authorList>
    </citation>
    <scope>NUCLEOTIDE SEQUENCE [LARGE SCALE GENOMIC DNA]</scope>
    <source>
        <tissue evidence="2">Muscle</tissue>
    </source>
</reference>
<comment type="caution">
    <text evidence="2">The sequence shown here is derived from an EMBL/GenBank/DDBJ whole genome shotgun (WGS) entry which is preliminary data.</text>
</comment>
<feature type="region of interest" description="Disordered" evidence="1">
    <location>
        <begin position="118"/>
        <end position="146"/>
    </location>
</feature>
<feature type="region of interest" description="Disordered" evidence="1">
    <location>
        <begin position="35"/>
        <end position="72"/>
    </location>
</feature>
<dbReference type="EMBL" id="SRLO01002932">
    <property type="protein sequence ID" value="TNN32092.1"/>
    <property type="molecule type" value="Genomic_DNA"/>
</dbReference>
<accession>A0A4Z2EV10</accession>
<feature type="compositionally biased region" description="Low complexity" evidence="1">
    <location>
        <begin position="49"/>
        <end position="60"/>
    </location>
</feature>
<name>A0A4Z2EV10_9TELE</name>
<proteinExistence type="predicted"/>
<gene>
    <name evidence="2" type="ORF">EYF80_057750</name>
</gene>
<keyword evidence="3" id="KW-1185">Reference proteome</keyword>
<evidence type="ECO:0000313" key="3">
    <source>
        <dbReference type="Proteomes" id="UP000314294"/>
    </source>
</evidence>
<dbReference type="Proteomes" id="UP000314294">
    <property type="component" value="Unassembled WGS sequence"/>
</dbReference>
<evidence type="ECO:0000256" key="1">
    <source>
        <dbReference type="SAM" id="MobiDB-lite"/>
    </source>
</evidence>
<organism evidence="2 3">
    <name type="scientific">Liparis tanakae</name>
    <name type="common">Tanaka's snailfish</name>
    <dbReference type="NCBI Taxonomy" id="230148"/>
    <lineage>
        <taxon>Eukaryota</taxon>
        <taxon>Metazoa</taxon>
        <taxon>Chordata</taxon>
        <taxon>Craniata</taxon>
        <taxon>Vertebrata</taxon>
        <taxon>Euteleostomi</taxon>
        <taxon>Actinopterygii</taxon>
        <taxon>Neopterygii</taxon>
        <taxon>Teleostei</taxon>
        <taxon>Neoteleostei</taxon>
        <taxon>Acanthomorphata</taxon>
        <taxon>Eupercaria</taxon>
        <taxon>Perciformes</taxon>
        <taxon>Cottioidei</taxon>
        <taxon>Cottales</taxon>
        <taxon>Liparidae</taxon>
        <taxon>Liparis</taxon>
    </lineage>
</organism>